<dbReference type="GO" id="GO:0005886">
    <property type="term" value="C:plasma membrane"/>
    <property type="evidence" value="ECO:0007669"/>
    <property type="project" value="UniProtKB-SubCell"/>
</dbReference>
<feature type="transmembrane region" description="Helical" evidence="5">
    <location>
        <begin position="260"/>
        <end position="279"/>
    </location>
</feature>
<dbReference type="RefSeq" id="WP_343049155.1">
    <property type="nucleotide sequence ID" value="NZ_JACCAC010000001.1"/>
</dbReference>
<keyword evidence="4 5" id="KW-0472">Membrane</keyword>
<comment type="caution">
    <text evidence="8">The sequence shown here is derived from an EMBL/GenBank/DDBJ whole genome shotgun (WGS) entry which is preliminary data.</text>
</comment>
<feature type="transmembrane region" description="Helical" evidence="5">
    <location>
        <begin position="171"/>
        <end position="190"/>
    </location>
</feature>
<feature type="domain" description="ABC transmembrane type-1" evidence="7">
    <location>
        <begin position="33"/>
        <end position="314"/>
    </location>
</feature>
<evidence type="ECO:0000256" key="2">
    <source>
        <dbReference type="ARBA" id="ARBA00022692"/>
    </source>
</evidence>
<evidence type="ECO:0000256" key="1">
    <source>
        <dbReference type="ARBA" id="ARBA00004651"/>
    </source>
</evidence>
<dbReference type="Pfam" id="PF00005">
    <property type="entry name" value="ABC_tran"/>
    <property type="match status" value="1"/>
</dbReference>
<dbReference type="PANTHER" id="PTHR43394">
    <property type="entry name" value="ATP-DEPENDENT PERMEASE MDL1, MITOCHONDRIAL"/>
    <property type="match status" value="1"/>
</dbReference>
<dbReference type="PROSITE" id="PS50929">
    <property type="entry name" value="ABC_TM1F"/>
    <property type="match status" value="1"/>
</dbReference>
<dbReference type="EMBL" id="JACCAC010000001">
    <property type="protein sequence ID" value="NYG55066.1"/>
    <property type="molecule type" value="Genomic_DNA"/>
</dbReference>
<name>A0A7Y9RTL9_9ACTN</name>
<feature type="transmembrane region" description="Helical" evidence="5">
    <location>
        <begin position="146"/>
        <end position="165"/>
    </location>
</feature>
<dbReference type="Gene3D" id="1.20.1560.10">
    <property type="entry name" value="ABC transporter type 1, transmembrane domain"/>
    <property type="match status" value="1"/>
</dbReference>
<dbReference type="SUPFAM" id="SSF90123">
    <property type="entry name" value="ABC transporter transmembrane region"/>
    <property type="match status" value="1"/>
</dbReference>
<evidence type="ECO:0000259" key="6">
    <source>
        <dbReference type="PROSITE" id="PS50893"/>
    </source>
</evidence>
<reference evidence="8 9" key="1">
    <citation type="submission" date="2020-07" db="EMBL/GenBank/DDBJ databases">
        <title>Sequencing the genomes of 1000 actinobacteria strains.</title>
        <authorList>
            <person name="Klenk H.-P."/>
        </authorList>
    </citation>
    <scope>NUCLEOTIDE SEQUENCE [LARGE SCALE GENOMIC DNA]</scope>
    <source>
        <strain evidence="8 9">DSM 24552</strain>
    </source>
</reference>
<dbReference type="Pfam" id="PF00664">
    <property type="entry name" value="ABC_membrane"/>
    <property type="match status" value="1"/>
</dbReference>
<dbReference type="InterPro" id="IPR027417">
    <property type="entry name" value="P-loop_NTPase"/>
</dbReference>
<dbReference type="PROSITE" id="PS00211">
    <property type="entry name" value="ABC_TRANSPORTER_1"/>
    <property type="match status" value="1"/>
</dbReference>
<dbReference type="PANTHER" id="PTHR43394:SF1">
    <property type="entry name" value="ATP-BINDING CASSETTE SUB-FAMILY B MEMBER 10, MITOCHONDRIAL"/>
    <property type="match status" value="1"/>
</dbReference>
<dbReference type="InterPro" id="IPR036640">
    <property type="entry name" value="ABC1_TM_sf"/>
</dbReference>
<evidence type="ECO:0000313" key="9">
    <source>
        <dbReference type="Proteomes" id="UP000544110"/>
    </source>
</evidence>
<dbReference type="GO" id="GO:0005524">
    <property type="term" value="F:ATP binding"/>
    <property type="evidence" value="ECO:0007669"/>
    <property type="project" value="InterPro"/>
</dbReference>
<dbReference type="GO" id="GO:0016887">
    <property type="term" value="F:ATP hydrolysis activity"/>
    <property type="evidence" value="ECO:0007669"/>
    <property type="project" value="InterPro"/>
</dbReference>
<proteinExistence type="predicted"/>
<dbReference type="Proteomes" id="UP000544110">
    <property type="component" value="Unassembled WGS sequence"/>
</dbReference>
<evidence type="ECO:0000259" key="7">
    <source>
        <dbReference type="PROSITE" id="PS50929"/>
    </source>
</evidence>
<feature type="transmembrane region" description="Helical" evidence="5">
    <location>
        <begin position="69"/>
        <end position="89"/>
    </location>
</feature>
<comment type="subcellular location">
    <subcellularLocation>
        <location evidence="1">Cell membrane</location>
        <topology evidence="1">Multi-pass membrane protein</topology>
    </subcellularLocation>
</comment>
<sequence length="579" mass="61476">MRTFPLADPGTPDTRSPGRFLWWMARGQWHTLLAGMGFGVVWMSSQAVMPAVIGRAIDRGVAARDTDALLLWAGVLLVVGLVQAASGVMRHRFAVTNWLTAAYRTVQLVGRHAVHLGGTLPRRVSTGEVVAIGTTDLSHLGQVMDVTARFAGAVVSFLLVSVILLQTSVPLGLVVLLGVPLLMLLIGPLLRPLHGRAAHQRHLMGGLANTATDIVAGLRVLRGIGGEDVFLGRYRRDSQETRRAGVQVARVQSVLEALQVLLPGVFVVVVVWLGARAAVRGDISVGELVAFYGYAAFLLIPLRTATEYADKFIRARVAARRVVRVLGTRPDLADPAVPAPSPPPGGDLVDARSGLRVPGGRLVAVVSERPDDSAHLADRLGLAAAQPDDDVTLGGVPLSALRVAEVRERVVVSDTGASLFSGPLGERLDVRERGDEAAVRRALRTASAEDVLEALPEGLRTVVAERGRSFSGGQRQRLVLARALAADPEVLVLVEPTSAVDAHTESRIATRLAVHRAGRTTVVTTTSPLLLDVCDEVAFLVDGRVVATGRHADLLAQDPAYRLVVARETGDLEPAGAGR</sequence>
<keyword evidence="9" id="KW-1185">Reference proteome</keyword>
<gene>
    <name evidence="8" type="ORF">BJ989_001370</name>
</gene>
<feature type="transmembrane region" description="Helical" evidence="5">
    <location>
        <begin position="29"/>
        <end position="49"/>
    </location>
</feature>
<keyword evidence="2 5" id="KW-0812">Transmembrane</keyword>
<dbReference type="InterPro" id="IPR017871">
    <property type="entry name" value="ABC_transporter-like_CS"/>
</dbReference>
<evidence type="ECO:0000313" key="8">
    <source>
        <dbReference type="EMBL" id="NYG55066.1"/>
    </source>
</evidence>
<accession>A0A7Y9RTL9</accession>
<dbReference type="GO" id="GO:0015421">
    <property type="term" value="F:ABC-type oligopeptide transporter activity"/>
    <property type="evidence" value="ECO:0007669"/>
    <property type="project" value="TreeGrafter"/>
</dbReference>
<dbReference type="PROSITE" id="PS50893">
    <property type="entry name" value="ABC_TRANSPORTER_2"/>
    <property type="match status" value="1"/>
</dbReference>
<organism evidence="8 9">
    <name type="scientific">Nocardioides perillae</name>
    <dbReference type="NCBI Taxonomy" id="1119534"/>
    <lineage>
        <taxon>Bacteria</taxon>
        <taxon>Bacillati</taxon>
        <taxon>Actinomycetota</taxon>
        <taxon>Actinomycetes</taxon>
        <taxon>Propionibacteriales</taxon>
        <taxon>Nocardioidaceae</taxon>
        <taxon>Nocardioides</taxon>
    </lineage>
</organism>
<feature type="domain" description="ABC transporter" evidence="6">
    <location>
        <begin position="317"/>
        <end position="567"/>
    </location>
</feature>
<evidence type="ECO:0000256" key="3">
    <source>
        <dbReference type="ARBA" id="ARBA00022989"/>
    </source>
</evidence>
<dbReference type="InterPro" id="IPR011527">
    <property type="entry name" value="ABC1_TM_dom"/>
</dbReference>
<dbReference type="Gene3D" id="3.40.50.300">
    <property type="entry name" value="P-loop containing nucleotide triphosphate hydrolases"/>
    <property type="match status" value="1"/>
</dbReference>
<dbReference type="InterPro" id="IPR003439">
    <property type="entry name" value="ABC_transporter-like_ATP-bd"/>
</dbReference>
<feature type="transmembrane region" description="Helical" evidence="5">
    <location>
        <begin position="285"/>
        <end position="306"/>
    </location>
</feature>
<dbReference type="AlphaFoldDB" id="A0A7Y9RTL9"/>
<dbReference type="InterPro" id="IPR039421">
    <property type="entry name" value="Type_1_exporter"/>
</dbReference>
<keyword evidence="3 5" id="KW-1133">Transmembrane helix</keyword>
<protein>
    <submittedName>
        <fullName evidence="8">ABC-type multidrug transport system fused ATPase/permease subunit</fullName>
    </submittedName>
</protein>
<evidence type="ECO:0000256" key="5">
    <source>
        <dbReference type="SAM" id="Phobius"/>
    </source>
</evidence>
<evidence type="ECO:0000256" key="4">
    <source>
        <dbReference type="ARBA" id="ARBA00023136"/>
    </source>
</evidence>
<dbReference type="SUPFAM" id="SSF52540">
    <property type="entry name" value="P-loop containing nucleoside triphosphate hydrolases"/>
    <property type="match status" value="1"/>
</dbReference>